<feature type="compositionally biased region" description="Polar residues" evidence="1">
    <location>
        <begin position="32"/>
        <end position="43"/>
    </location>
</feature>
<reference evidence="2" key="1">
    <citation type="journal article" date="2019" name="bioRxiv">
        <title>The Genome of the Zebra Mussel, Dreissena polymorpha: A Resource for Invasive Species Research.</title>
        <authorList>
            <person name="McCartney M.A."/>
            <person name="Auch B."/>
            <person name="Kono T."/>
            <person name="Mallez S."/>
            <person name="Zhang Y."/>
            <person name="Obille A."/>
            <person name="Becker A."/>
            <person name="Abrahante J.E."/>
            <person name="Garbe J."/>
            <person name="Badalamenti J.P."/>
            <person name="Herman A."/>
            <person name="Mangelson H."/>
            <person name="Liachko I."/>
            <person name="Sullivan S."/>
            <person name="Sone E.D."/>
            <person name="Koren S."/>
            <person name="Silverstein K.A.T."/>
            <person name="Beckman K.B."/>
            <person name="Gohl D.M."/>
        </authorList>
    </citation>
    <scope>NUCLEOTIDE SEQUENCE</scope>
    <source>
        <strain evidence="2">Duluth1</strain>
        <tissue evidence="2">Whole animal</tissue>
    </source>
</reference>
<protein>
    <submittedName>
        <fullName evidence="2">Uncharacterized protein</fullName>
    </submittedName>
</protein>
<feature type="region of interest" description="Disordered" evidence="1">
    <location>
        <begin position="57"/>
        <end position="103"/>
    </location>
</feature>
<gene>
    <name evidence="2" type="ORF">DPMN_177285</name>
</gene>
<dbReference type="Proteomes" id="UP000828390">
    <property type="component" value="Unassembled WGS sequence"/>
</dbReference>
<dbReference type="EMBL" id="JAIWYP010000009">
    <property type="protein sequence ID" value="KAH3775875.1"/>
    <property type="molecule type" value="Genomic_DNA"/>
</dbReference>
<reference evidence="2" key="2">
    <citation type="submission" date="2020-11" db="EMBL/GenBank/DDBJ databases">
        <authorList>
            <person name="McCartney M.A."/>
            <person name="Auch B."/>
            <person name="Kono T."/>
            <person name="Mallez S."/>
            <person name="Becker A."/>
            <person name="Gohl D.M."/>
            <person name="Silverstein K.A.T."/>
            <person name="Koren S."/>
            <person name="Bechman K.B."/>
            <person name="Herman A."/>
            <person name="Abrahante J.E."/>
            <person name="Garbe J."/>
        </authorList>
    </citation>
    <scope>NUCLEOTIDE SEQUENCE</scope>
    <source>
        <strain evidence="2">Duluth1</strain>
        <tissue evidence="2">Whole animal</tissue>
    </source>
</reference>
<name>A0A9D4ECR3_DREPO</name>
<dbReference type="AlphaFoldDB" id="A0A9D4ECR3"/>
<feature type="region of interest" description="Disordered" evidence="1">
    <location>
        <begin position="1"/>
        <end position="45"/>
    </location>
</feature>
<organism evidence="2 3">
    <name type="scientific">Dreissena polymorpha</name>
    <name type="common">Zebra mussel</name>
    <name type="synonym">Mytilus polymorpha</name>
    <dbReference type="NCBI Taxonomy" id="45954"/>
    <lineage>
        <taxon>Eukaryota</taxon>
        <taxon>Metazoa</taxon>
        <taxon>Spiralia</taxon>
        <taxon>Lophotrochozoa</taxon>
        <taxon>Mollusca</taxon>
        <taxon>Bivalvia</taxon>
        <taxon>Autobranchia</taxon>
        <taxon>Heteroconchia</taxon>
        <taxon>Euheterodonta</taxon>
        <taxon>Imparidentia</taxon>
        <taxon>Neoheterodontei</taxon>
        <taxon>Myida</taxon>
        <taxon>Dreissenoidea</taxon>
        <taxon>Dreissenidae</taxon>
        <taxon>Dreissena</taxon>
    </lineage>
</organism>
<evidence type="ECO:0000256" key="1">
    <source>
        <dbReference type="SAM" id="MobiDB-lite"/>
    </source>
</evidence>
<sequence length="103" mass="11491">MRRFEEQNHGKSPEILTNSSRLSVPVARSKDSLSSYPENNTIINVPEPSQILRHLRSPAQKLASPTSTIHHRAAMPSNKSKSSPSRPHSAGSRKVEILQEQKE</sequence>
<evidence type="ECO:0000313" key="3">
    <source>
        <dbReference type="Proteomes" id="UP000828390"/>
    </source>
</evidence>
<feature type="compositionally biased region" description="Basic and acidic residues" evidence="1">
    <location>
        <begin position="93"/>
        <end position="103"/>
    </location>
</feature>
<feature type="compositionally biased region" description="Basic and acidic residues" evidence="1">
    <location>
        <begin position="1"/>
        <end position="12"/>
    </location>
</feature>
<proteinExistence type="predicted"/>
<keyword evidence="3" id="KW-1185">Reference proteome</keyword>
<evidence type="ECO:0000313" key="2">
    <source>
        <dbReference type="EMBL" id="KAH3775875.1"/>
    </source>
</evidence>
<comment type="caution">
    <text evidence="2">The sequence shown here is derived from an EMBL/GenBank/DDBJ whole genome shotgun (WGS) entry which is preliminary data.</text>
</comment>
<feature type="compositionally biased region" description="Low complexity" evidence="1">
    <location>
        <begin position="74"/>
        <end position="92"/>
    </location>
</feature>
<accession>A0A9D4ECR3</accession>